<proteinExistence type="predicted"/>
<dbReference type="EMBL" id="CZPZ01000035">
    <property type="protein sequence ID" value="CUS39642.1"/>
    <property type="molecule type" value="Genomic_DNA"/>
</dbReference>
<protein>
    <submittedName>
        <fullName evidence="1">Uncharacterized protein</fullName>
    </submittedName>
</protein>
<dbReference type="Proteomes" id="UP000198736">
    <property type="component" value="Unassembled WGS sequence"/>
</dbReference>
<dbReference type="STRING" id="1742973.COMA2_80095"/>
<sequence>MRPAAMETSTEIPSPEEQKNIDLVTEYMQIAYDPKRASAEAVAHLCAPGNRFIASTTFPDVHTLEEFAEDHGRLMK</sequence>
<dbReference type="RefSeq" id="WP_090901923.1">
    <property type="nucleotide sequence ID" value="NZ_CZPZ01000035.1"/>
</dbReference>
<organism evidence="1 2">
    <name type="scientific">Candidatus Nitrospira nitrificans</name>
    <dbReference type="NCBI Taxonomy" id="1742973"/>
    <lineage>
        <taxon>Bacteria</taxon>
        <taxon>Pseudomonadati</taxon>
        <taxon>Nitrospirota</taxon>
        <taxon>Nitrospiria</taxon>
        <taxon>Nitrospirales</taxon>
        <taxon>Nitrospiraceae</taxon>
        <taxon>Nitrospira</taxon>
    </lineage>
</organism>
<evidence type="ECO:0000313" key="2">
    <source>
        <dbReference type="Proteomes" id="UP000198736"/>
    </source>
</evidence>
<dbReference type="OrthoDB" id="4723792at2"/>
<reference evidence="2" key="1">
    <citation type="submission" date="2015-10" db="EMBL/GenBank/DDBJ databases">
        <authorList>
            <person name="Luecker S."/>
            <person name="Luecker S."/>
        </authorList>
    </citation>
    <scope>NUCLEOTIDE SEQUENCE [LARGE SCALE GENOMIC DNA]</scope>
</reference>
<dbReference type="AlphaFoldDB" id="A0A0S4LSJ3"/>
<name>A0A0S4LSJ3_9BACT</name>
<keyword evidence="2" id="KW-1185">Reference proteome</keyword>
<evidence type="ECO:0000313" key="1">
    <source>
        <dbReference type="EMBL" id="CUS39642.1"/>
    </source>
</evidence>
<accession>A0A0S4LSJ3</accession>
<gene>
    <name evidence="1" type="ORF">COMA2_80095</name>
</gene>